<feature type="transmembrane region" description="Helical" evidence="1">
    <location>
        <begin position="55"/>
        <end position="73"/>
    </location>
</feature>
<protein>
    <submittedName>
        <fullName evidence="2">EpsG family protein</fullName>
    </submittedName>
</protein>
<keyword evidence="1" id="KW-0472">Membrane</keyword>
<feature type="transmembrane region" description="Helical" evidence="1">
    <location>
        <begin position="124"/>
        <end position="148"/>
    </location>
</feature>
<name>A0ABV5FNS6_9FLAO</name>
<dbReference type="Pfam" id="PF14897">
    <property type="entry name" value="EpsG"/>
    <property type="match status" value="1"/>
</dbReference>
<feature type="transmembrane region" description="Helical" evidence="1">
    <location>
        <begin position="160"/>
        <end position="180"/>
    </location>
</feature>
<sequence>MAFTVLILVSGFREKIGVDYNSYVSWYLQKTRDSDFEFGFVVIMNLFRWLGLSPTYLFFFFSFFTCYFVILGIKNYTGNSSIALLFYVLIPSLYLTSFSLVRQSFAVAVSFYAFYYLINKRYLFYFLLMFLGVSIHRSCLIPFFLFLFVFKFYDKFKTGYLLGLIIASFLLSRFDFIQIFRVFFENNRYLYYFSNKEEQVGLIKLVIINLEGIFFLFYFKYVKEKKNYDKHLLILYCFSIIFLNLCSKNSDSARIATYFRIFEIIILTKLIFLESGRKRSIIFLFFYALYFGAFLVGLKKDFDRQNINMPKFIPYKNILGSFLNENWDNAKNIN</sequence>
<feature type="transmembrane region" description="Helical" evidence="1">
    <location>
        <begin position="200"/>
        <end position="219"/>
    </location>
</feature>
<evidence type="ECO:0000256" key="1">
    <source>
        <dbReference type="SAM" id="Phobius"/>
    </source>
</evidence>
<gene>
    <name evidence="2" type="ORF">ACFFUQ_14330</name>
</gene>
<accession>A0ABV5FNS6</accession>
<dbReference type="EMBL" id="JBHMEX010000043">
    <property type="protein sequence ID" value="MFB9065199.1"/>
    <property type="molecule type" value="Genomic_DNA"/>
</dbReference>
<keyword evidence="3" id="KW-1185">Reference proteome</keyword>
<dbReference type="InterPro" id="IPR049458">
    <property type="entry name" value="EpsG-like"/>
</dbReference>
<evidence type="ECO:0000313" key="3">
    <source>
        <dbReference type="Proteomes" id="UP001589589"/>
    </source>
</evidence>
<dbReference type="Proteomes" id="UP001589589">
    <property type="component" value="Unassembled WGS sequence"/>
</dbReference>
<reference evidence="2 3" key="1">
    <citation type="submission" date="2024-09" db="EMBL/GenBank/DDBJ databases">
        <authorList>
            <person name="Sun Q."/>
            <person name="Mori K."/>
        </authorList>
    </citation>
    <scope>NUCLEOTIDE SEQUENCE [LARGE SCALE GENOMIC DNA]</scope>
    <source>
        <strain evidence="2 3">CECT 7908</strain>
    </source>
</reference>
<keyword evidence="1" id="KW-1133">Transmembrane helix</keyword>
<feature type="transmembrane region" description="Helical" evidence="1">
    <location>
        <begin position="231"/>
        <end position="250"/>
    </location>
</feature>
<feature type="transmembrane region" description="Helical" evidence="1">
    <location>
        <begin position="256"/>
        <end position="273"/>
    </location>
</feature>
<organism evidence="2 3">
    <name type="scientific">Flavobacterium branchiarum</name>
    <dbReference type="NCBI Taxonomy" id="1114870"/>
    <lineage>
        <taxon>Bacteria</taxon>
        <taxon>Pseudomonadati</taxon>
        <taxon>Bacteroidota</taxon>
        <taxon>Flavobacteriia</taxon>
        <taxon>Flavobacteriales</taxon>
        <taxon>Flavobacteriaceae</taxon>
        <taxon>Flavobacterium</taxon>
    </lineage>
</organism>
<evidence type="ECO:0000313" key="2">
    <source>
        <dbReference type="EMBL" id="MFB9065199.1"/>
    </source>
</evidence>
<comment type="caution">
    <text evidence="2">The sequence shown here is derived from an EMBL/GenBank/DDBJ whole genome shotgun (WGS) entry which is preliminary data.</text>
</comment>
<feature type="transmembrane region" description="Helical" evidence="1">
    <location>
        <begin position="280"/>
        <end position="298"/>
    </location>
</feature>
<dbReference type="RefSeq" id="WP_290260965.1">
    <property type="nucleotide sequence ID" value="NZ_JAUFQQ010000003.1"/>
</dbReference>
<feature type="transmembrane region" description="Helical" evidence="1">
    <location>
        <begin position="85"/>
        <end position="118"/>
    </location>
</feature>
<proteinExistence type="predicted"/>
<keyword evidence="1" id="KW-0812">Transmembrane</keyword>